<dbReference type="EC" id="4.1.1.55" evidence="2"/>
<accession>A0A517QZ38</accession>
<dbReference type="EMBL" id="CP036268">
    <property type="protein sequence ID" value="QDT36874.1"/>
    <property type="molecule type" value="Genomic_DNA"/>
</dbReference>
<dbReference type="InterPro" id="IPR015168">
    <property type="entry name" value="SsuA/THI5"/>
</dbReference>
<evidence type="ECO:0000313" key="2">
    <source>
        <dbReference type="EMBL" id="QDT36874.1"/>
    </source>
</evidence>
<organism evidence="2 3">
    <name type="scientific">Stratiformator vulcanicus</name>
    <dbReference type="NCBI Taxonomy" id="2527980"/>
    <lineage>
        <taxon>Bacteria</taxon>
        <taxon>Pseudomonadati</taxon>
        <taxon>Planctomycetota</taxon>
        <taxon>Planctomycetia</taxon>
        <taxon>Planctomycetales</taxon>
        <taxon>Planctomycetaceae</taxon>
        <taxon>Stratiformator</taxon>
    </lineage>
</organism>
<dbReference type="OrthoDB" id="8689594at2"/>
<proteinExistence type="predicted"/>
<gene>
    <name evidence="2" type="primary">pht5</name>
    <name evidence="2" type="ORF">Pan189_12380</name>
</gene>
<dbReference type="GO" id="GO:0018796">
    <property type="term" value="F:4,5-dihydroxyphthalate decarboxylase activity"/>
    <property type="evidence" value="ECO:0007669"/>
    <property type="project" value="UniProtKB-EC"/>
</dbReference>
<keyword evidence="3" id="KW-1185">Reference proteome</keyword>
<dbReference type="KEGG" id="svp:Pan189_12380"/>
<keyword evidence="2" id="KW-0456">Lyase</keyword>
<evidence type="ECO:0000313" key="3">
    <source>
        <dbReference type="Proteomes" id="UP000317318"/>
    </source>
</evidence>
<dbReference type="PROSITE" id="PS51318">
    <property type="entry name" value="TAT"/>
    <property type="match status" value="1"/>
</dbReference>
<dbReference type="Gene3D" id="3.40.190.10">
    <property type="entry name" value="Periplasmic binding protein-like II"/>
    <property type="match status" value="1"/>
</dbReference>
<feature type="domain" description="SsuA/THI5-like" evidence="1">
    <location>
        <begin position="137"/>
        <end position="194"/>
    </location>
</feature>
<evidence type="ECO:0000259" key="1">
    <source>
        <dbReference type="Pfam" id="PF09084"/>
    </source>
</evidence>
<name>A0A517QZ38_9PLAN</name>
<dbReference type="Pfam" id="PF09084">
    <property type="entry name" value="NMT1"/>
    <property type="match status" value="1"/>
</dbReference>
<reference evidence="2 3" key="1">
    <citation type="submission" date="2019-02" db="EMBL/GenBank/DDBJ databases">
        <title>Deep-cultivation of Planctomycetes and their phenomic and genomic characterization uncovers novel biology.</title>
        <authorList>
            <person name="Wiegand S."/>
            <person name="Jogler M."/>
            <person name="Boedeker C."/>
            <person name="Pinto D."/>
            <person name="Vollmers J."/>
            <person name="Rivas-Marin E."/>
            <person name="Kohn T."/>
            <person name="Peeters S.H."/>
            <person name="Heuer A."/>
            <person name="Rast P."/>
            <person name="Oberbeckmann S."/>
            <person name="Bunk B."/>
            <person name="Jeske O."/>
            <person name="Meyerdierks A."/>
            <person name="Storesund J.E."/>
            <person name="Kallscheuer N."/>
            <person name="Luecker S."/>
            <person name="Lage O.M."/>
            <person name="Pohl T."/>
            <person name="Merkel B.J."/>
            <person name="Hornburger P."/>
            <person name="Mueller R.-W."/>
            <person name="Bruemmer F."/>
            <person name="Labrenz M."/>
            <person name="Spormann A.M."/>
            <person name="Op den Camp H."/>
            <person name="Overmann J."/>
            <person name="Amann R."/>
            <person name="Jetten M.S.M."/>
            <person name="Mascher T."/>
            <person name="Medema M.H."/>
            <person name="Devos D.P."/>
            <person name="Kaster A.-K."/>
            <person name="Ovreas L."/>
            <person name="Rohde M."/>
            <person name="Galperin M.Y."/>
            <person name="Jogler C."/>
        </authorList>
    </citation>
    <scope>NUCLEOTIDE SEQUENCE [LARGE SCALE GENOMIC DNA]</scope>
    <source>
        <strain evidence="2 3">Pan189</strain>
    </source>
</reference>
<dbReference type="SUPFAM" id="SSF53850">
    <property type="entry name" value="Periplasmic binding protein-like II"/>
    <property type="match status" value="1"/>
</dbReference>
<dbReference type="InterPro" id="IPR006311">
    <property type="entry name" value="TAT_signal"/>
</dbReference>
<sequence length="384" mass="43634">MRMLNFQRIDLSTSDAFPRRSFLKSSAASTLGLAMLHGAANAQEANSKSEKLPLTVAGYPYERVTAIQDGRVEIDNRQVEFETAKIGEMNQHVFSGPQTRDVTEVGLIPYLLAFCNDGFRDYLPLPIFVLKVFRHKSIFVHADRGINKPEDLRGRKVATVGYSSSGLTWVRGILQDEYGVSPEDIKWVLTEKDSAAGQTGGASKWEKLLPASLAVEKAPAGKDESDLLLEGAVDAIFHPAEPRAYVKRHPKVRRLFGDCRAVEQRYFKKTGIYPIMHLVAIRRELAEQQPWLPKAIFNAYCKSKQLDYEESRRIRWAYSSLPWYGQEFNETVEFMGPNFYSYGIPKNRKALETVFRYLHKQGLAERELKIEEVFLESTIGLEDS</sequence>
<dbReference type="Proteomes" id="UP000317318">
    <property type="component" value="Chromosome"/>
</dbReference>
<protein>
    <submittedName>
        <fullName evidence="2">4,5-dihydroxyphthalate decarboxylase</fullName>
        <ecNumber evidence="2">4.1.1.55</ecNumber>
    </submittedName>
</protein>
<dbReference type="AlphaFoldDB" id="A0A517QZ38"/>